<dbReference type="GO" id="GO:0005634">
    <property type="term" value="C:nucleus"/>
    <property type="evidence" value="ECO:0007669"/>
    <property type="project" value="TreeGrafter"/>
</dbReference>
<dbReference type="Pfam" id="PF13873">
    <property type="entry name" value="Myb_DNA-bind_5"/>
    <property type="match status" value="1"/>
</dbReference>
<reference evidence="4 5" key="1">
    <citation type="submission" date="2025-04" db="UniProtKB">
        <authorList>
            <consortium name="RefSeq"/>
        </authorList>
    </citation>
    <scope>IDENTIFICATION</scope>
    <source>
        <tissue evidence="4 5">Sperm</tissue>
    </source>
</reference>
<dbReference type="AlphaFoldDB" id="A0AAJ7XJH7"/>
<feature type="region of interest" description="Disordered" evidence="1">
    <location>
        <begin position="359"/>
        <end position="492"/>
    </location>
</feature>
<feature type="region of interest" description="Disordered" evidence="1">
    <location>
        <begin position="559"/>
        <end position="627"/>
    </location>
</feature>
<evidence type="ECO:0000313" key="3">
    <source>
        <dbReference type="Proteomes" id="UP001318040"/>
    </source>
</evidence>
<gene>
    <name evidence="4 5 6 7" type="primary">LOC116958496</name>
</gene>
<dbReference type="PANTHER" id="PTHR23098:SF16">
    <property type="entry name" value="REGULATORY PROTEIN ZESTE"/>
    <property type="match status" value="1"/>
</dbReference>
<feature type="compositionally biased region" description="Basic and acidic residues" evidence="1">
    <location>
        <begin position="480"/>
        <end position="492"/>
    </location>
</feature>
<dbReference type="RefSeq" id="XP_032837005.1">
    <property type="nucleotide sequence ID" value="XM_032981114.1"/>
</dbReference>
<dbReference type="GeneID" id="116958496"/>
<evidence type="ECO:0000256" key="1">
    <source>
        <dbReference type="SAM" id="MobiDB-lite"/>
    </source>
</evidence>
<evidence type="ECO:0000313" key="4">
    <source>
        <dbReference type="RefSeq" id="XP_032837003.1"/>
    </source>
</evidence>
<feature type="domain" description="Myb/SANT-like DNA-binding" evidence="2">
    <location>
        <begin position="184"/>
        <end position="259"/>
    </location>
</feature>
<feature type="compositionally biased region" description="Acidic residues" evidence="1">
    <location>
        <begin position="380"/>
        <end position="401"/>
    </location>
</feature>
<keyword evidence="3" id="KW-1185">Reference proteome</keyword>
<evidence type="ECO:0000259" key="2">
    <source>
        <dbReference type="Pfam" id="PF13873"/>
    </source>
</evidence>
<evidence type="ECO:0000313" key="6">
    <source>
        <dbReference type="RefSeq" id="XP_032837005.1"/>
    </source>
</evidence>
<accession>A0AAJ7XJH7</accession>
<sequence length="627" mass="67569">MEAGSLALPVSAPSQRPRVKQEDAAWRRQSPPADGTPWKREGDGREPIVKNVHERRAGCDMWLEVNMTRDGLAQGAGCRSVDRTSTRLPVKTESMQADGGGLQAGEETYGGGGDSCAGLGEETRGNRMASGSWAEVEVELEDTGDGRSWAPTLQFHYVSPASSSQERGSRLAMRRLVKKVRGPRVTRFSPREMLTLAQEAARRVGPLYGHGGALANAATRRRAWAEIAHAVRAHSIFPRTRDQCRRRWDDLRRWAKRKALRAAGSAELTGIKRLPVGVVLTRPEELALGTFPELSMEGLAVWDVGWSARSSVDRGNGAEPPAMVAAGADSWPDEKAVDLLVLGPVAPLVGGPLHYAAAKSTEEGADESSSIPDVERRDNVEEEEEDEEEEERQEELAESSDEAWAARGSSSPPNVVGGRPLAPISSTEKSSVLPCPSPATVFPPRFPPRVSHRGAHAGAPPPPPAPPPAPAPAPRIAVTTRERDATAHDATARECDATARELGRPVGELLSRLDALAETQQELVVQGLEHLRLLREQAESQRHAERHLGSIAAALQELAAMKRTGEPLQRPPGGGAGTRDSGPRDSGPGPLGGRSRNWNRARGRDRDNRRKTGAGFTLRTRQSHPGP</sequence>
<protein>
    <submittedName>
        <fullName evidence="4 5">Uncharacterized protein LOC116958496 isoform X1</fullName>
    </submittedName>
</protein>
<dbReference type="RefSeq" id="XP_032837004.1">
    <property type="nucleotide sequence ID" value="XM_032981113.1"/>
</dbReference>
<dbReference type="RefSeq" id="XP_032837003.1">
    <property type="nucleotide sequence ID" value="XM_032981112.1"/>
</dbReference>
<dbReference type="RefSeq" id="XP_032837006.1">
    <property type="nucleotide sequence ID" value="XM_032981115.1"/>
</dbReference>
<organism evidence="3 5">
    <name type="scientific">Petromyzon marinus</name>
    <name type="common">Sea lamprey</name>
    <dbReference type="NCBI Taxonomy" id="7757"/>
    <lineage>
        <taxon>Eukaryota</taxon>
        <taxon>Metazoa</taxon>
        <taxon>Chordata</taxon>
        <taxon>Craniata</taxon>
        <taxon>Vertebrata</taxon>
        <taxon>Cyclostomata</taxon>
        <taxon>Hyperoartia</taxon>
        <taxon>Petromyzontiformes</taxon>
        <taxon>Petromyzontidae</taxon>
        <taxon>Petromyzon</taxon>
    </lineage>
</organism>
<feature type="region of interest" description="Disordered" evidence="1">
    <location>
        <begin position="1"/>
        <end position="46"/>
    </location>
</feature>
<proteinExistence type="predicted"/>
<evidence type="ECO:0000313" key="5">
    <source>
        <dbReference type="RefSeq" id="XP_032837004.1"/>
    </source>
</evidence>
<dbReference type="KEGG" id="pmrn:116958496"/>
<feature type="compositionally biased region" description="Basic and acidic residues" evidence="1">
    <location>
        <begin position="37"/>
        <end position="46"/>
    </location>
</feature>
<feature type="compositionally biased region" description="Pro residues" evidence="1">
    <location>
        <begin position="459"/>
        <end position="473"/>
    </location>
</feature>
<dbReference type="PANTHER" id="PTHR23098">
    <property type="entry name" value="AGAP001331-PA-RELATED"/>
    <property type="match status" value="1"/>
</dbReference>
<evidence type="ECO:0000313" key="7">
    <source>
        <dbReference type="RefSeq" id="XP_032837006.1"/>
    </source>
</evidence>
<dbReference type="Proteomes" id="UP001318040">
    <property type="component" value="Chromosome 79"/>
</dbReference>
<dbReference type="InterPro" id="IPR028002">
    <property type="entry name" value="Myb_DNA-bind_5"/>
</dbReference>
<name>A0AAJ7XJH7_PETMA</name>